<sequence>MFYASWDRFALYQMEIIGHYSYAASEMFIFMRVYYIQRPPVHYYACCLSALISTALDLSTVEFLLCLRYLSVYRKIFLSSCETACYISFR</sequence>
<accession>A0A1S0TZ41</accession>
<protein>
    <submittedName>
        <fullName evidence="3">G protein-coupled receptor</fullName>
    </submittedName>
</protein>
<dbReference type="CTD" id="9943160"/>
<keyword evidence="2" id="KW-1185">Reference proteome</keyword>
<proteinExistence type="predicted"/>
<dbReference type="EMBL" id="JH712186">
    <property type="protein sequence ID" value="EFO22736.2"/>
    <property type="molecule type" value="Genomic_DNA"/>
</dbReference>
<organism evidence="2 3">
    <name type="scientific">Loa loa</name>
    <name type="common">Eye worm</name>
    <name type="synonym">Filaria loa</name>
    <dbReference type="NCBI Taxonomy" id="7209"/>
    <lineage>
        <taxon>Eukaryota</taxon>
        <taxon>Metazoa</taxon>
        <taxon>Ecdysozoa</taxon>
        <taxon>Nematoda</taxon>
        <taxon>Chromadorea</taxon>
        <taxon>Rhabditida</taxon>
        <taxon>Spirurina</taxon>
        <taxon>Spiruromorpha</taxon>
        <taxon>Filarioidea</taxon>
        <taxon>Onchocercidae</taxon>
        <taxon>Loa</taxon>
    </lineage>
</organism>
<dbReference type="KEGG" id="loa:LOAG_05752"/>
<dbReference type="Proteomes" id="UP000095285">
    <property type="component" value="Unassembled WGS sequence"/>
</dbReference>
<dbReference type="GeneID" id="9943160"/>
<name>A0A1I7VXK0_LOALO</name>
<dbReference type="AlphaFoldDB" id="A0A1I7VXK0"/>
<reference evidence="1 2" key="1">
    <citation type="submission" date="2012-04" db="EMBL/GenBank/DDBJ databases">
        <title>The Genome Sequence of Loa loa.</title>
        <authorList>
            <consortium name="The Broad Institute Genome Sequencing Platform"/>
            <consortium name="Broad Institute Genome Sequencing Center for Infectious Disease"/>
            <person name="Nutman T.B."/>
            <person name="Fink D.L."/>
            <person name="Russ C."/>
            <person name="Young S."/>
            <person name="Zeng Q."/>
            <person name="Gargeya S."/>
            <person name="Alvarado L."/>
            <person name="Berlin A."/>
            <person name="Chapman S.B."/>
            <person name="Chen Z."/>
            <person name="Freedman E."/>
            <person name="Gellesch M."/>
            <person name="Goldberg J."/>
            <person name="Griggs A."/>
            <person name="Gujja S."/>
            <person name="Heilman E.R."/>
            <person name="Heiman D."/>
            <person name="Howarth C."/>
            <person name="Mehta T."/>
            <person name="Neiman D."/>
            <person name="Pearson M."/>
            <person name="Roberts A."/>
            <person name="Saif S."/>
            <person name="Shea T."/>
            <person name="Shenoy N."/>
            <person name="Sisk P."/>
            <person name="Stolte C."/>
            <person name="Sykes S."/>
            <person name="White J."/>
            <person name="Yandava C."/>
            <person name="Haas B."/>
            <person name="Henn M.R."/>
            <person name="Nusbaum C."/>
            <person name="Birren B."/>
        </authorList>
    </citation>
    <scope>NUCLEOTIDE SEQUENCE [LARGE SCALE GENOMIC DNA]</scope>
</reference>
<dbReference type="WBParaSite" id="EN70_7322">
    <property type="protein sequence ID" value="EN70_7322"/>
    <property type="gene ID" value="EN70_7322"/>
</dbReference>
<gene>
    <name evidence="1 3" type="ORF">LOAG_05752</name>
</gene>
<dbReference type="RefSeq" id="XP_020302759.1">
    <property type="nucleotide sequence ID" value="XM_020446962.1"/>
</dbReference>
<reference evidence="3" key="2">
    <citation type="submission" date="2016-11" db="UniProtKB">
        <authorList>
            <consortium name="WormBaseParasite"/>
        </authorList>
    </citation>
    <scope>IDENTIFICATION</scope>
</reference>
<evidence type="ECO:0000313" key="1">
    <source>
        <dbReference type="EMBL" id="EFO22736.2"/>
    </source>
</evidence>
<evidence type="ECO:0000313" key="3">
    <source>
        <dbReference type="WBParaSite" id="EN70_7322"/>
    </source>
</evidence>
<accession>A0A1I7VXK0</accession>
<evidence type="ECO:0000313" key="2">
    <source>
        <dbReference type="Proteomes" id="UP000095285"/>
    </source>
</evidence>